<dbReference type="InterPro" id="IPR029063">
    <property type="entry name" value="SAM-dependent_MTases_sf"/>
</dbReference>
<dbReference type="PROSITE" id="PS00095">
    <property type="entry name" value="C5_MTASE_2"/>
    <property type="match status" value="1"/>
</dbReference>
<proteinExistence type="inferred from homology"/>
<dbReference type="GO" id="GO:0044027">
    <property type="term" value="P:negative regulation of gene expression via chromosomal CpG island methylation"/>
    <property type="evidence" value="ECO:0007669"/>
    <property type="project" value="TreeGrafter"/>
</dbReference>
<evidence type="ECO:0000259" key="12">
    <source>
        <dbReference type="SMART" id="SM00607"/>
    </source>
</evidence>
<dbReference type="EMBL" id="CAJNNV010025213">
    <property type="protein sequence ID" value="CAE8613166.1"/>
    <property type="molecule type" value="Genomic_DNA"/>
</dbReference>
<feature type="region of interest" description="Disordered" evidence="11">
    <location>
        <begin position="1869"/>
        <end position="1889"/>
    </location>
</feature>
<evidence type="ECO:0000256" key="3">
    <source>
        <dbReference type="ARBA" id="ARBA00022691"/>
    </source>
</evidence>
<dbReference type="GO" id="GO:0046872">
    <property type="term" value="F:metal ion binding"/>
    <property type="evidence" value="ECO:0007669"/>
    <property type="project" value="UniProtKB-KW"/>
</dbReference>
<dbReference type="GO" id="GO:0032259">
    <property type="term" value="P:methylation"/>
    <property type="evidence" value="ECO:0007669"/>
    <property type="project" value="UniProtKB-KW"/>
</dbReference>
<comment type="catalytic activity">
    <reaction evidence="10">
        <text>a 2'-deoxycytidine in DNA + S-adenosyl-L-methionine = a 5-methyl-2'-deoxycytidine in DNA + S-adenosyl-L-homocysteine + H(+)</text>
        <dbReference type="Rhea" id="RHEA:13681"/>
        <dbReference type="Rhea" id="RHEA-COMP:11369"/>
        <dbReference type="Rhea" id="RHEA-COMP:11370"/>
        <dbReference type="ChEBI" id="CHEBI:15378"/>
        <dbReference type="ChEBI" id="CHEBI:57856"/>
        <dbReference type="ChEBI" id="CHEBI:59789"/>
        <dbReference type="ChEBI" id="CHEBI:85452"/>
        <dbReference type="ChEBI" id="CHEBI:85454"/>
        <dbReference type="EC" id="2.1.1.37"/>
    </reaction>
</comment>
<evidence type="ECO:0000256" key="6">
    <source>
        <dbReference type="ARBA" id="ARBA00022837"/>
    </source>
</evidence>
<dbReference type="EC" id="2.1.1.37" evidence="10"/>
<dbReference type="InterPro" id="IPR050390">
    <property type="entry name" value="C5-Methyltransferase"/>
</dbReference>
<dbReference type="Gene3D" id="3.90.120.10">
    <property type="entry name" value="DNA Methylase, subunit A, domain 2"/>
    <property type="match status" value="1"/>
</dbReference>
<organism evidence="13 14">
    <name type="scientific">Polarella glacialis</name>
    <name type="common">Dinoflagellate</name>
    <dbReference type="NCBI Taxonomy" id="89957"/>
    <lineage>
        <taxon>Eukaryota</taxon>
        <taxon>Sar</taxon>
        <taxon>Alveolata</taxon>
        <taxon>Dinophyceae</taxon>
        <taxon>Suessiales</taxon>
        <taxon>Suessiaceae</taxon>
        <taxon>Polarella</taxon>
    </lineage>
</organism>
<dbReference type="SMART" id="SM00607">
    <property type="entry name" value="FTP"/>
    <property type="match status" value="1"/>
</dbReference>
<gene>
    <name evidence="13" type="ORF">PGLA1383_LOCUS30946</name>
</gene>
<dbReference type="GO" id="GO:0005634">
    <property type="term" value="C:nucleus"/>
    <property type="evidence" value="ECO:0007669"/>
    <property type="project" value="TreeGrafter"/>
</dbReference>
<dbReference type="PROSITE" id="PS51679">
    <property type="entry name" value="SAM_MT_C5"/>
    <property type="match status" value="1"/>
</dbReference>
<evidence type="ECO:0000313" key="14">
    <source>
        <dbReference type="Proteomes" id="UP000654075"/>
    </source>
</evidence>
<dbReference type="SUPFAM" id="SSF53335">
    <property type="entry name" value="S-adenosyl-L-methionine-dependent methyltransferases"/>
    <property type="match status" value="1"/>
</dbReference>
<dbReference type="Gene3D" id="2.120.10.30">
    <property type="entry name" value="TolB, C-terminal domain"/>
    <property type="match status" value="4"/>
</dbReference>
<keyword evidence="2 8" id="KW-0808">Transferase</keyword>
<keyword evidence="1 8" id="KW-0489">Methyltransferase</keyword>
<dbReference type="GO" id="GO:0003886">
    <property type="term" value="F:DNA (cytosine-5-)-methyltransferase activity"/>
    <property type="evidence" value="ECO:0007669"/>
    <property type="project" value="UniProtKB-EC"/>
</dbReference>
<dbReference type="SMART" id="SM00135">
    <property type="entry name" value="LY"/>
    <property type="match status" value="2"/>
</dbReference>
<evidence type="ECO:0000256" key="11">
    <source>
        <dbReference type="SAM" id="MobiDB-lite"/>
    </source>
</evidence>
<evidence type="ECO:0000256" key="4">
    <source>
        <dbReference type="ARBA" id="ARBA00022723"/>
    </source>
</evidence>
<evidence type="ECO:0000256" key="9">
    <source>
        <dbReference type="RuleBase" id="RU000416"/>
    </source>
</evidence>
<keyword evidence="5" id="KW-0677">Repeat</keyword>
<dbReference type="InterPro" id="IPR006585">
    <property type="entry name" value="FTP1"/>
</dbReference>
<feature type="active site" evidence="8">
    <location>
        <position position="1583"/>
    </location>
</feature>
<name>A0A813FM55_POLGL</name>
<evidence type="ECO:0000313" key="13">
    <source>
        <dbReference type="EMBL" id="CAE8613166.1"/>
    </source>
</evidence>
<dbReference type="InterPro" id="IPR011042">
    <property type="entry name" value="6-blade_b-propeller_TolB-like"/>
</dbReference>
<dbReference type="InterPro" id="IPR031303">
    <property type="entry name" value="C5_meth_CS"/>
</dbReference>
<evidence type="ECO:0000256" key="10">
    <source>
        <dbReference type="RuleBase" id="RU000417"/>
    </source>
</evidence>
<feature type="domain" description="Fucolectin tachylectin-4 pentraxin-1" evidence="12">
    <location>
        <begin position="34"/>
        <end position="191"/>
    </location>
</feature>
<feature type="non-terminal residue" evidence="13">
    <location>
        <position position="1889"/>
    </location>
</feature>
<comment type="similarity">
    <text evidence="8 9">Belongs to the class I-like SAM-binding methyltransferase superfamily. C5-methyltransferase family.</text>
</comment>
<dbReference type="SUPFAM" id="SSF101898">
    <property type="entry name" value="NHL repeat"/>
    <property type="match status" value="1"/>
</dbReference>
<keyword evidence="7" id="KW-1015">Disulfide bond</keyword>
<dbReference type="GO" id="GO:0003677">
    <property type="term" value="F:DNA binding"/>
    <property type="evidence" value="ECO:0007669"/>
    <property type="project" value="TreeGrafter"/>
</dbReference>
<keyword evidence="6" id="KW-0106">Calcium</keyword>
<evidence type="ECO:0000256" key="8">
    <source>
        <dbReference type="PROSITE-ProRule" id="PRU01016"/>
    </source>
</evidence>
<dbReference type="PANTHER" id="PTHR10629:SF52">
    <property type="entry name" value="DNA (CYTOSINE-5)-METHYLTRANSFERASE 1"/>
    <property type="match status" value="1"/>
</dbReference>
<evidence type="ECO:0000256" key="2">
    <source>
        <dbReference type="ARBA" id="ARBA00022679"/>
    </source>
</evidence>
<evidence type="ECO:0000256" key="7">
    <source>
        <dbReference type="ARBA" id="ARBA00023157"/>
    </source>
</evidence>
<keyword evidence="14" id="KW-1185">Reference proteome</keyword>
<evidence type="ECO:0000256" key="1">
    <source>
        <dbReference type="ARBA" id="ARBA00022603"/>
    </source>
</evidence>
<dbReference type="SUPFAM" id="SSF63825">
    <property type="entry name" value="YWTD domain"/>
    <property type="match status" value="1"/>
</dbReference>
<reference evidence="13" key="1">
    <citation type="submission" date="2021-02" db="EMBL/GenBank/DDBJ databases">
        <authorList>
            <person name="Dougan E. K."/>
            <person name="Rhodes N."/>
            <person name="Thang M."/>
            <person name="Chan C."/>
        </authorList>
    </citation>
    <scope>NUCLEOTIDE SEQUENCE</scope>
</reference>
<dbReference type="Pfam" id="PF01436">
    <property type="entry name" value="NHL"/>
    <property type="match status" value="1"/>
</dbReference>
<dbReference type="Gene3D" id="3.40.50.150">
    <property type="entry name" value="Vaccinia Virus protein VP39"/>
    <property type="match status" value="1"/>
</dbReference>
<dbReference type="InterPro" id="IPR001258">
    <property type="entry name" value="NHL_repeat"/>
</dbReference>
<keyword evidence="3 8" id="KW-0949">S-adenosyl-L-methionine</keyword>
<dbReference type="InterPro" id="IPR008979">
    <property type="entry name" value="Galactose-bd-like_sf"/>
</dbReference>
<comment type="caution">
    <text evidence="13">The sequence shown here is derived from an EMBL/GenBank/DDBJ whole genome shotgun (WGS) entry which is preliminary data.</text>
</comment>
<keyword evidence="4" id="KW-0479">Metal-binding</keyword>
<dbReference type="Proteomes" id="UP000654075">
    <property type="component" value="Unassembled WGS sequence"/>
</dbReference>
<dbReference type="Pfam" id="PF00145">
    <property type="entry name" value="DNA_methylase"/>
    <property type="match status" value="1"/>
</dbReference>
<dbReference type="InterPro" id="IPR000033">
    <property type="entry name" value="LDLR_classB_rpt"/>
</dbReference>
<evidence type="ECO:0000256" key="5">
    <source>
        <dbReference type="ARBA" id="ARBA00022737"/>
    </source>
</evidence>
<dbReference type="PANTHER" id="PTHR10629">
    <property type="entry name" value="CYTOSINE-SPECIFIC METHYLTRANSFERASE"/>
    <property type="match status" value="1"/>
</dbReference>
<dbReference type="InterPro" id="IPR001525">
    <property type="entry name" value="C5_MeTfrase"/>
</dbReference>
<dbReference type="NCBIfam" id="TIGR00675">
    <property type="entry name" value="dcm"/>
    <property type="match status" value="1"/>
</dbReference>
<sequence length="1889" mass="202909">CRAFVAASVVVRLFAQGNTVLAEDGKRQLSTTLATNLALYQPVVLSSTLEFEDKDAGVTFYGSAQKATDGDTSNAFFMGGGCAETTSMPDPWARIDLGREVPVAVVRITTRTDSFDPGLGPIELYLGNVATTWRENLMCASNVQISRSVQPNAINCLASGRYLWIVLRARGSTVAPLSLCEVEVTPKGPTGTLHVLQTVGTMWGLTLTGLALSKDDRIRIVADTLMCGGKDSSLMDSTVLELTAPMGQRVRGDSKTESWENIQISKMGLYKVCWCGGQGGCRSDENFAFHVAMLNINGVMISVGGKDIDPNITVKAVSGIPAKQANLEGPYGLAVSNSSVFVGEQAGHRVRWLDLESGMMWILCGQPTFGKGGDGGMAKNAELSTPKGIALDSNYRYLYIADSGNNKIRRIDISGSDPSAGMITTVAGNGFRGYSGNGGSAVAAQLNSPTGVAVDLNNMLWICDYGNSVVRVVSMTIPVRIPGTNEFQVNIILAAAGNGQDGLSGSRGDGGMGRMAQVPNPVGIAVSSAFLSREEGSLPVSVYASEAGLGNTVRSLSLDYQSYLGVINTVVGNTGYGDKLEEAMPGTAKEALLSGPSGIAVDAGNIYVSDTGNNRILMMPSLEYVSLGCWRENIDAPWIPSIEGKPQSFGNDYLTGPPENRADAVTMCALAALQRGFEVFAVRQMGVCAGSADARLYYRYEGTSTSCADGKGGSRDNSVYKFARSGMMEQLQGLVFILAGREGRAGFTGDMSTAWTAEMNKPTGLAISPTKKDLWIADTGNNRLRLIFSQIGPDAGHEANCFNGNNCIVQLRGNGLQPGNRLGIFPLTYKCGQAGMQFLLGLGANPVSEQPSHSFTMKSHLFGVPEVTSAGTFRLCYCLQGSIIFSQVSTCDNPEDFIHDAGQVNINGVDSLGDDQALNVMPGTAFDLPIFGRKMSQNDRVSIVDISQKCGSQGTANTTTDVLNPANVTLVRDLGNETAALWADVIMKTSGAYRVCWCRGMNEENLQILCDRHEAYNVKAMTIIVRGPVLYNATMTMGEHEQELTIRGSEPARFGAGNRIRIVDHDVECGSFNASEFSDTLDKSGIMPAGPPQRITSSSVTWTGLKIRTSKPLRVCWCGDVAGCVSGADFAIDSVRVTPIGPQTHPPHLVQVLNKTNFTLTIHGTGFTGRERVSLVDDYTKCSTLFSATKSPEVTSKNPSGTADNFTQMQLLCAHDGSSLPMSATCDGDDPAGGCAGHDGFYDVCLISALRRLSVPDKPQPLPCDFEAVRGAVRSQRSRAVQQEHGTIGAFCSIPADSKELMRTWVSGRFNVEASDLPILTGLRMGDIAFAIALASMTQRIAVNWGRLKHVGQFMPYSIRLYVKGLIQHTRATYDRRAVLLVPPALLQRAHKALTHANCLVRRWHLGGRFGVPMRWPDGKGGPGERKAIPLIPSVAERIARYIQEVADGGQDQRDVDLPLEVQALLRSGLVEVQRLPAVPEYEPKLELHDNSVHSERAAETAALPTPAGGAFTFAELFAGVGGFRLGLEALGGRCVFASEIEASAVEVYRLNFGEEPVVSGDIWQVSDDAIPAHDLLVGGFPCQPFSGLGLQPGLADEKGQLFTQIVRILRARRPRAFLLENVPGLLQCDDGAALKSIVAALEESGYRVSFELVNARCLTAQCRRRLYFVGLRDDISCEGESDTFQFPFLPDLGLRAEDILDFDEKRSAPCGLAEAFTLNDEQFGRLRTMQAWASAGPNTLAWGSKICDTLVSHYGVGVSRGSSQLVPRPAPHNPRRFTPRECARLMGFPEEFQLCEFVPEQGVSFNAWCRLRYRLIGNAICPPVVAALAGAILAHCKDIPGYSLTPDWEASGRSAAVRLALGAIPTSRRDAKLAQQGHPSWRGMSRSS</sequence>
<dbReference type="InterPro" id="IPR018117">
    <property type="entry name" value="C5_DNA_meth_AS"/>
</dbReference>
<protein>
    <recommendedName>
        <fullName evidence="10">Cytosine-specific methyltransferase</fullName>
        <ecNumber evidence="10">2.1.1.37</ecNumber>
    </recommendedName>
</protein>
<dbReference type="PRINTS" id="PR00105">
    <property type="entry name" value="C5METTRFRASE"/>
</dbReference>
<dbReference type="PROSITE" id="PS00094">
    <property type="entry name" value="C5_MTASE_1"/>
    <property type="match status" value="1"/>
</dbReference>
<dbReference type="CDD" id="cd00315">
    <property type="entry name" value="Cyt_C5_DNA_methylase"/>
    <property type="match status" value="1"/>
</dbReference>
<dbReference type="Gene3D" id="2.60.120.260">
    <property type="entry name" value="Galactose-binding domain-like"/>
    <property type="match status" value="1"/>
</dbReference>
<dbReference type="OrthoDB" id="442709at2759"/>
<accession>A0A813FM55</accession>
<dbReference type="SUPFAM" id="SSF49785">
    <property type="entry name" value="Galactose-binding domain-like"/>
    <property type="match status" value="1"/>
</dbReference>